<organism evidence="2 3">
    <name type="scientific">Luteococcus peritonei</name>
    <dbReference type="NCBI Taxonomy" id="88874"/>
    <lineage>
        <taxon>Bacteria</taxon>
        <taxon>Bacillati</taxon>
        <taxon>Actinomycetota</taxon>
        <taxon>Actinomycetes</taxon>
        <taxon>Propionibacteriales</taxon>
        <taxon>Propionibacteriaceae</taxon>
        <taxon>Luteococcus</taxon>
    </lineage>
</organism>
<proteinExistence type="predicted"/>
<dbReference type="RefSeq" id="WP_343871892.1">
    <property type="nucleotide sequence ID" value="NZ_BAAAIX010000003.1"/>
</dbReference>
<keyword evidence="3" id="KW-1185">Reference proteome</keyword>
<evidence type="ECO:0000256" key="1">
    <source>
        <dbReference type="SAM" id="Phobius"/>
    </source>
</evidence>
<reference evidence="3" key="1">
    <citation type="journal article" date="2019" name="Int. J. Syst. Evol. Microbiol.">
        <title>The Global Catalogue of Microorganisms (GCM) 10K type strain sequencing project: providing services to taxonomists for standard genome sequencing and annotation.</title>
        <authorList>
            <consortium name="The Broad Institute Genomics Platform"/>
            <consortium name="The Broad Institute Genome Sequencing Center for Infectious Disease"/>
            <person name="Wu L."/>
            <person name="Ma J."/>
        </authorList>
    </citation>
    <scope>NUCLEOTIDE SEQUENCE [LARGE SCALE GENOMIC DNA]</scope>
    <source>
        <strain evidence="3">CAIM 431</strain>
    </source>
</reference>
<keyword evidence="1" id="KW-0472">Membrane</keyword>
<evidence type="ECO:0000313" key="3">
    <source>
        <dbReference type="Proteomes" id="UP001597326"/>
    </source>
</evidence>
<dbReference type="EMBL" id="JBHUFZ010000003">
    <property type="protein sequence ID" value="MFD1888812.1"/>
    <property type="molecule type" value="Genomic_DNA"/>
</dbReference>
<evidence type="ECO:0000313" key="2">
    <source>
        <dbReference type="EMBL" id="MFD1888812.1"/>
    </source>
</evidence>
<accession>A0ABW4RRL1</accession>
<dbReference type="Proteomes" id="UP001597326">
    <property type="component" value="Unassembled WGS sequence"/>
</dbReference>
<name>A0ABW4RRL1_9ACTN</name>
<keyword evidence="1" id="KW-1133">Transmembrane helix</keyword>
<gene>
    <name evidence="2" type="ORF">ACFSCS_01255</name>
</gene>
<feature type="transmembrane region" description="Helical" evidence="1">
    <location>
        <begin position="44"/>
        <end position="64"/>
    </location>
</feature>
<evidence type="ECO:0008006" key="4">
    <source>
        <dbReference type="Google" id="ProtNLM"/>
    </source>
</evidence>
<keyword evidence="1" id="KW-0812">Transmembrane</keyword>
<comment type="caution">
    <text evidence="2">The sequence shown here is derived from an EMBL/GenBank/DDBJ whole genome shotgun (WGS) entry which is preliminary data.</text>
</comment>
<protein>
    <recommendedName>
        <fullName evidence="4">PH domain-containing protein</fullName>
    </recommendedName>
</protein>
<sequence length="192" mass="20652">MRPTVVVSSRTGRFGSIALAVLGLLLLLLELVTGGPWAALRALPWLGLVVLVGFLLWGSGRLVLADELVLDNPFRRVHLPWWGVDQASARWGLEVRAQGRVWKAWAAPARGGLRTTHGPRAAQATPVPDYRTATPVVLRLDLPAAAAARLVEEQAAARATDARTGETGVQVRWERLVLLLVLLAGCAATILL</sequence>
<feature type="transmembrane region" description="Helical" evidence="1">
    <location>
        <begin position="173"/>
        <end position="191"/>
    </location>
</feature>